<dbReference type="Gene3D" id="3.40.50.150">
    <property type="entry name" value="Vaccinia Virus protein VP39"/>
    <property type="match status" value="1"/>
</dbReference>
<evidence type="ECO:0000256" key="3">
    <source>
        <dbReference type="ARBA" id="ARBA00022723"/>
    </source>
</evidence>
<dbReference type="GO" id="GO:0008168">
    <property type="term" value="F:methyltransferase activity"/>
    <property type="evidence" value="ECO:0007669"/>
    <property type="project" value="UniProtKB-KW"/>
</dbReference>
<dbReference type="InterPro" id="IPR042086">
    <property type="entry name" value="MeTrfase_capping"/>
</dbReference>
<reference evidence="5" key="1">
    <citation type="submission" date="2021-04" db="EMBL/GenBank/DDBJ databases">
        <title>Transcriptome analysis for identification of genes encoding DOXP/MEP, carotenoid and bixin pathway enzymes in seeds of Bixa orellana.</title>
        <authorList>
            <person name="Moreira V.S."/>
            <person name="Soares V.L.F."/>
            <person name="de Souza V.C."/>
            <person name="Goliatt P.V.Z.C."/>
            <person name="Reboucas T.N.H."/>
            <person name="Otoni W.C."/>
            <person name="Costa M.G.C."/>
        </authorList>
    </citation>
    <scope>NUCLEOTIDE SEQUENCE</scope>
    <source>
        <strain evidence="5">C12152_g1_i1_m.45445</strain>
    </source>
</reference>
<dbReference type="Pfam" id="PF03492">
    <property type="entry name" value="Methyltransf_7"/>
    <property type="match status" value="1"/>
</dbReference>
<evidence type="ECO:0000256" key="4">
    <source>
        <dbReference type="ARBA" id="ARBA00022842"/>
    </source>
</evidence>
<dbReference type="InterPro" id="IPR029063">
    <property type="entry name" value="SAM-dependent_MTases_sf"/>
</dbReference>
<dbReference type="AlphaFoldDB" id="A0A9Y0ZH33"/>
<dbReference type="GO" id="GO:0046872">
    <property type="term" value="F:metal ion binding"/>
    <property type="evidence" value="ECO:0007669"/>
    <property type="project" value="UniProtKB-KW"/>
</dbReference>
<organism evidence="5">
    <name type="scientific">Bixa orellana</name>
    <name type="common">Lipstick tree</name>
    <dbReference type="NCBI Taxonomy" id="66672"/>
    <lineage>
        <taxon>Eukaryota</taxon>
        <taxon>Viridiplantae</taxon>
        <taxon>Streptophyta</taxon>
        <taxon>Embryophyta</taxon>
        <taxon>Tracheophyta</taxon>
        <taxon>Spermatophyta</taxon>
        <taxon>Magnoliopsida</taxon>
        <taxon>eudicotyledons</taxon>
        <taxon>Gunneridae</taxon>
        <taxon>Pentapetalae</taxon>
        <taxon>rosids</taxon>
        <taxon>malvids</taxon>
        <taxon>Malvales</taxon>
        <taxon>Bixaceae</taxon>
        <taxon>Bixa</taxon>
    </lineage>
</organism>
<name>A0A9Y0ZH33_BIXOR</name>
<keyword evidence="3" id="KW-0479">Metal-binding</keyword>
<dbReference type="SUPFAM" id="SSF53335">
    <property type="entry name" value="S-adenosyl-L-methionine-dependent methyltransferases"/>
    <property type="match status" value="1"/>
</dbReference>
<sequence>MGTEDPTAFSESHPMNGGDGVLSYARNSWAQRGAVDSAKQMIQQAIADLLDIEKLKLESSHKFQLADLGCATGTNTFFAVQNIIEAVDAKCKLYSSKHWNNSQSLGLEYQIFFNDHVGNDFNTLFRSFPVLWQYFAAAVPGSFYGRLFPKRSIHFMHSSNALNWISRVPKEVVDINSPAWNEGSIYCSGTANKVLDAYSTQFKNDIETFLDARAQELVGGGLMMLILAGLPDDVLLCQTLIGKSYDILGSCLVDMANKGMFSKERLDSFNLPQYYPHLDEMKEVIPNNKYFSLERIETTFGPSPRDITSNIEMWASLLRSGLEGIIGDQFGNEIPGKLFECYSKKHAENRFSFDEVKDLIAFNIVLKRKYS</sequence>
<protein>
    <submittedName>
        <fullName evidence="5">SABATH methyltransferase 10</fullName>
    </submittedName>
</protein>
<dbReference type="InterPro" id="IPR005299">
    <property type="entry name" value="MeTrfase_7"/>
</dbReference>
<evidence type="ECO:0000256" key="2">
    <source>
        <dbReference type="ARBA" id="ARBA00022679"/>
    </source>
</evidence>
<evidence type="ECO:0000256" key="1">
    <source>
        <dbReference type="ARBA" id="ARBA00022603"/>
    </source>
</evidence>
<keyword evidence="4" id="KW-0460">Magnesium</keyword>
<dbReference type="EMBL" id="MW885301">
    <property type="protein sequence ID" value="QTZ19427.1"/>
    <property type="molecule type" value="mRNA"/>
</dbReference>
<keyword evidence="2" id="KW-0808">Transferase</keyword>
<keyword evidence="1 5" id="KW-0489">Methyltransferase</keyword>
<dbReference type="GO" id="GO:0032259">
    <property type="term" value="P:methylation"/>
    <property type="evidence" value="ECO:0007669"/>
    <property type="project" value="UniProtKB-KW"/>
</dbReference>
<proteinExistence type="evidence at transcript level"/>
<dbReference type="PANTHER" id="PTHR31009">
    <property type="entry name" value="S-ADENOSYL-L-METHIONINE:CARBOXYL METHYLTRANSFERASE FAMILY PROTEIN"/>
    <property type="match status" value="1"/>
</dbReference>
<dbReference type="Gene3D" id="1.10.1200.270">
    <property type="entry name" value="Methyltransferase, alpha-helical capping domain"/>
    <property type="match status" value="1"/>
</dbReference>
<accession>A0A9Y0ZH33</accession>
<evidence type="ECO:0000313" key="5">
    <source>
        <dbReference type="EMBL" id="QTZ19427.1"/>
    </source>
</evidence>